<dbReference type="STRING" id="1618337.UT28_C0001G0011"/>
<dbReference type="KEGG" id="bbgw:UT28_C0001G0011"/>
<accession>A0A0G4B2P5</accession>
<gene>
    <name evidence="3" type="ORF">UT28_C0001G0011</name>
</gene>
<keyword evidence="1" id="KW-1133">Transmembrane helix</keyword>
<reference evidence="3 4" key="1">
    <citation type="journal article" date="2015" name="Nature">
        <title>rRNA introns, odd ribosomes, and small enigmatic genomes across a large radiation of phyla.</title>
        <authorList>
            <person name="Brown C.T."/>
            <person name="Hug L.A."/>
            <person name="Thomas B.C."/>
            <person name="Sharon I."/>
            <person name="Castelle C.J."/>
            <person name="Singh A."/>
            <person name="Wilkins M.J."/>
            <person name="Williams K.H."/>
            <person name="Banfield J.F."/>
        </authorList>
    </citation>
    <scope>NUCLEOTIDE SEQUENCE [LARGE SCALE GENOMIC DNA]</scope>
</reference>
<protein>
    <recommendedName>
        <fullName evidence="2">Transcobalamin-like C-terminal domain-containing protein</fullName>
    </recommendedName>
</protein>
<evidence type="ECO:0000259" key="2">
    <source>
        <dbReference type="Pfam" id="PF14478"/>
    </source>
</evidence>
<name>A0A0G4B2P5_9BACT</name>
<organism evidence="3 4">
    <name type="scientific">Berkelbacteria bacterium GW2011_GWE1_39_12</name>
    <dbReference type="NCBI Taxonomy" id="1618337"/>
    <lineage>
        <taxon>Bacteria</taxon>
        <taxon>Candidatus Berkelbacteria</taxon>
    </lineage>
</organism>
<dbReference type="Proteomes" id="UP000035648">
    <property type="component" value="Chromosome"/>
</dbReference>
<feature type="transmembrane region" description="Helical" evidence="1">
    <location>
        <begin position="48"/>
        <end position="67"/>
    </location>
</feature>
<dbReference type="AlphaFoldDB" id="A0A0G4B2P5"/>
<proteinExistence type="predicted"/>
<evidence type="ECO:0000313" key="3">
    <source>
        <dbReference type="EMBL" id="AKM81830.1"/>
    </source>
</evidence>
<keyword evidence="1" id="KW-0472">Membrane</keyword>
<dbReference type="InterPro" id="IPR027954">
    <property type="entry name" value="Transcobalamin-like_C"/>
</dbReference>
<evidence type="ECO:0000256" key="1">
    <source>
        <dbReference type="SAM" id="Phobius"/>
    </source>
</evidence>
<feature type="domain" description="Transcobalamin-like C-terminal" evidence="2">
    <location>
        <begin position="97"/>
        <end position="163"/>
    </location>
</feature>
<dbReference type="Gene3D" id="2.170.130.30">
    <property type="match status" value="1"/>
</dbReference>
<dbReference type="EMBL" id="CP011213">
    <property type="protein sequence ID" value="AKM81830.1"/>
    <property type="molecule type" value="Genomic_DNA"/>
</dbReference>
<keyword evidence="1" id="KW-0812">Transmembrane</keyword>
<evidence type="ECO:0000313" key="4">
    <source>
        <dbReference type="Proteomes" id="UP000035648"/>
    </source>
</evidence>
<dbReference type="Pfam" id="PF14478">
    <property type="entry name" value="DUF4430"/>
    <property type="match status" value="1"/>
</dbReference>
<sequence length="166" mass="18433">MAREKLTEKKVVKSKVVKTKAKKTKANSHKIIAEVTTKPKQKNTNFSLVNGLAIIAVIAMLGAVGYLSSNNSGVNKNNTQTVAAAETVRYDGEDGKNALELLRNKTSNVETQDTSMGTFVTGINNTIDTDTNFWMFYVNDELAQSTPDQYITKNSDKIEWRYEAFN</sequence>